<dbReference type="InterPro" id="IPR013324">
    <property type="entry name" value="RNA_pol_sigma_r3/r4-like"/>
</dbReference>
<evidence type="ECO:0000313" key="1">
    <source>
        <dbReference type="EMBL" id="PHN01903.1"/>
    </source>
</evidence>
<comment type="caution">
    <text evidence="1">The sequence shown here is derived from an EMBL/GenBank/DDBJ whole genome shotgun (WGS) entry which is preliminary data.</text>
</comment>
<evidence type="ECO:0000313" key="2">
    <source>
        <dbReference type="Proteomes" id="UP000223913"/>
    </source>
</evidence>
<protein>
    <submittedName>
        <fullName evidence="1">Uncharacterized protein</fullName>
    </submittedName>
</protein>
<dbReference type="Proteomes" id="UP000223913">
    <property type="component" value="Unassembled WGS sequence"/>
</dbReference>
<dbReference type="InterPro" id="IPR036388">
    <property type="entry name" value="WH-like_DNA-bd_sf"/>
</dbReference>
<accession>A0A2D0N2E5</accession>
<proteinExistence type="predicted"/>
<dbReference type="Gene3D" id="1.10.10.10">
    <property type="entry name" value="Winged helix-like DNA-binding domain superfamily/Winged helix DNA-binding domain"/>
    <property type="match status" value="1"/>
</dbReference>
<sequence length="175" mass="20728">MKNFQMTADEKKVNEPVLSEELRPFCACRKKGENFQCTHFSACTYWRKLNERTLKNSWLDRFLRAFVATRIQGRIFTESLLDAPTRQSVLFTPFEGKRIMRDLKKTIYTLQEKYSHPMALYIEGYKMREIADILEISFVSVLMRIAYARMKLLTLIQNNPILTLRMPETENSQNK</sequence>
<keyword evidence="2" id="KW-1185">Reference proteome</keyword>
<dbReference type="OrthoDB" id="9803470at2"/>
<organism evidence="1 2">
    <name type="scientific">Flavilitoribacter nigricans (strain ATCC 23147 / DSM 23189 / NBRC 102662 / NCIMB 1420 / SS-2)</name>
    <name type="common">Lewinella nigricans</name>
    <dbReference type="NCBI Taxonomy" id="1122177"/>
    <lineage>
        <taxon>Bacteria</taxon>
        <taxon>Pseudomonadati</taxon>
        <taxon>Bacteroidota</taxon>
        <taxon>Saprospiria</taxon>
        <taxon>Saprospirales</taxon>
        <taxon>Lewinellaceae</taxon>
        <taxon>Flavilitoribacter</taxon>
    </lineage>
</organism>
<dbReference type="SUPFAM" id="SSF88659">
    <property type="entry name" value="Sigma3 and sigma4 domains of RNA polymerase sigma factors"/>
    <property type="match status" value="1"/>
</dbReference>
<name>A0A2D0N2E5_FLAN2</name>
<gene>
    <name evidence="1" type="ORF">CRP01_34485</name>
</gene>
<reference evidence="1 2" key="1">
    <citation type="submission" date="2017-10" db="EMBL/GenBank/DDBJ databases">
        <title>The draft genome sequence of Lewinella nigricans NBRC 102662.</title>
        <authorList>
            <person name="Wang K."/>
        </authorList>
    </citation>
    <scope>NUCLEOTIDE SEQUENCE [LARGE SCALE GENOMIC DNA]</scope>
    <source>
        <strain evidence="1 2">NBRC 102662</strain>
    </source>
</reference>
<dbReference type="AlphaFoldDB" id="A0A2D0N2E5"/>
<dbReference type="RefSeq" id="WP_099154638.1">
    <property type="nucleotide sequence ID" value="NZ_PDUD01000047.1"/>
</dbReference>
<dbReference type="EMBL" id="PDUD01000047">
    <property type="protein sequence ID" value="PHN01903.1"/>
    <property type="molecule type" value="Genomic_DNA"/>
</dbReference>